<dbReference type="GO" id="GO:0016746">
    <property type="term" value="F:acyltransferase activity"/>
    <property type="evidence" value="ECO:0007669"/>
    <property type="project" value="UniProtKB-KW"/>
</dbReference>
<protein>
    <submittedName>
        <fullName evidence="3">Lysophospholipid acyltransferase family protein</fullName>
    </submittedName>
</protein>
<keyword evidence="3" id="KW-0808">Transferase</keyword>
<dbReference type="InterPro" id="IPR002123">
    <property type="entry name" value="Plipid/glycerol_acylTrfase"/>
</dbReference>
<feature type="compositionally biased region" description="Low complexity" evidence="1">
    <location>
        <begin position="1"/>
        <end position="17"/>
    </location>
</feature>
<name>A0ABU4VLZ1_9ACTN</name>
<dbReference type="RefSeq" id="WP_319954063.1">
    <property type="nucleotide sequence ID" value="NZ_JAXAVX010000004.1"/>
</dbReference>
<keyword evidence="3" id="KW-0012">Acyltransferase</keyword>
<feature type="region of interest" description="Disordered" evidence="1">
    <location>
        <begin position="1"/>
        <end position="59"/>
    </location>
</feature>
<dbReference type="PANTHER" id="PTHR22753">
    <property type="entry name" value="TRANSMEMBRANE PROTEIN 68"/>
    <property type="match status" value="1"/>
</dbReference>
<evidence type="ECO:0000259" key="2">
    <source>
        <dbReference type="Pfam" id="PF01553"/>
    </source>
</evidence>
<evidence type="ECO:0000313" key="3">
    <source>
        <dbReference type="EMBL" id="MDX8151908.1"/>
    </source>
</evidence>
<dbReference type="CDD" id="cd07987">
    <property type="entry name" value="LPLAT_MGAT-like"/>
    <property type="match status" value="1"/>
</dbReference>
<keyword evidence="4" id="KW-1185">Reference proteome</keyword>
<dbReference type="PANTHER" id="PTHR22753:SF14">
    <property type="entry name" value="MONOACYLGLYCEROL_DIACYLGLYCEROL O-ACYLTRANSFERASE"/>
    <property type="match status" value="1"/>
</dbReference>
<dbReference type="SUPFAM" id="SSF69593">
    <property type="entry name" value="Glycerol-3-phosphate (1)-acyltransferase"/>
    <property type="match status" value="1"/>
</dbReference>
<organism evidence="3 4">
    <name type="scientific">Patulibacter brassicae</name>
    <dbReference type="NCBI Taxonomy" id="1705717"/>
    <lineage>
        <taxon>Bacteria</taxon>
        <taxon>Bacillati</taxon>
        <taxon>Actinomycetota</taxon>
        <taxon>Thermoleophilia</taxon>
        <taxon>Solirubrobacterales</taxon>
        <taxon>Patulibacteraceae</taxon>
        <taxon>Patulibacter</taxon>
    </lineage>
</organism>
<proteinExistence type="predicted"/>
<gene>
    <name evidence="3" type="ORF">SK069_09920</name>
</gene>
<dbReference type="Proteomes" id="UP001277761">
    <property type="component" value="Unassembled WGS sequence"/>
</dbReference>
<feature type="compositionally biased region" description="Basic and acidic residues" evidence="1">
    <location>
        <begin position="21"/>
        <end position="31"/>
    </location>
</feature>
<comment type="caution">
    <text evidence="3">The sequence shown here is derived from an EMBL/GenBank/DDBJ whole genome shotgun (WGS) entry which is preliminary data.</text>
</comment>
<dbReference type="EMBL" id="JAXAVX010000004">
    <property type="protein sequence ID" value="MDX8151908.1"/>
    <property type="molecule type" value="Genomic_DNA"/>
</dbReference>
<dbReference type="Pfam" id="PF01553">
    <property type="entry name" value="Acyltransferase"/>
    <property type="match status" value="1"/>
</dbReference>
<reference evidence="3 4" key="1">
    <citation type="submission" date="2023-11" db="EMBL/GenBank/DDBJ databases">
        <authorList>
            <person name="Xu M."/>
            <person name="Jiang T."/>
        </authorList>
    </citation>
    <scope>NUCLEOTIDE SEQUENCE [LARGE SCALE GENOMIC DNA]</scope>
    <source>
        <strain evidence="3 4">SD</strain>
    </source>
</reference>
<accession>A0ABU4VLZ1</accession>
<sequence length="324" mass="34680">MPAPPTTTTTATPPAATSAEDPVRGRLRELARQAAEVGRQALTPAPPRSLGRGRRPADDLDERDSYLLRDLMPASWVATSLWFRAQVDGLHHVPESGPVLLVGNHSGGASSPDSVVLTTAFASRFGPERALYLLVHGAARAWPGRRVLRRLGVLPSCTETARAALAQGACVLVYPGGERELHRPSWESATLDLGEDRSWVRLALEADAPIVPVVALGGQETALFLGPLDRLAERSGVGRLPLLRRVRMPSAPVALGLPWGVNVGGRLAQLPLPAKVTVQVLPAIDVRERFGPDPDPAAVAAHVTTAMREMLEELARRRRLPVVG</sequence>
<evidence type="ECO:0000313" key="4">
    <source>
        <dbReference type="Proteomes" id="UP001277761"/>
    </source>
</evidence>
<feature type="domain" description="Phospholipid/glycerol acyltransferase" evidence="2">
    <location>
        <begin position="85"/>
        <end position="214"/>
    </location>
</feature>
<evidence type="ECO:0000256" key="1">
    <source>
        <dbReference type="SAM" id="MobiDB-lite"/>
    </source>
</evidence>